<accession>A0ABZ2MNJ5</accession>
<dbReference type="PRINTS" id="PR00080">
    <property type="entry name" value="SDRFAMILY"/>
</dbReference>
<name>A0ABZ2MNJ5_9BACI</name>
<evidence type="ECO:0000313" key="3">
    <source>
        <dbReference type="EMBL" id="WXB86938.1"/>
    </source>
</evidence>
<reference evidence="3 4" key="1">
    <citation type="submission" date="2024-02" db="EMBL/GenBank/DDBJ databases">
        <title>Seven novel Bacillus-like species.</title>
        <authorList>
            <person name="Liu G."/>
        </authorList>
    </citation>
    <scope>NUCLEOTIDE SEQUENCE [LARGE SCALE GENOMIC DNA]</scope>
    <source>
        <strain evidence="3 4">FJAT-53654</strain>
    </source>
</reference>
<dbReference type="InterPro" id="IPR020904">
    <property type="entry name" value="Sc_DH/Rdtase_CS"/>
</dbReference>
<keyword evidence="2" id="KW-0560">Oxidoreductase</keyword>
<dbReference type="Pfam" id="PF13561">
    <property type="entry name" value="adh_short_C2"/>
    <property type="match status" value="1"/>
</dbReference>
<dbReference type="PRINTS" id="PR00081">
    <property type="entry name" value="GDHRDH"/>
</dbReference>
<gene>
    <name evidence="3" type="ORF">WCV66_16970</name>
</gene>
<dbReference type="InterPro" id="IPR002347">
    <property type="entry name" value="SDR_fam"/>
</dbReference>
<organism evidence="3 4">
    <name type="scientific">Metabacillus rhizosphaerae</name>
    <dbReference type="NCBI Taxonomy" id="3117747"/>
    <lineage>
        <taxon>Bacteria</taxon>
        <taxon>Bacillati</taxon>
        <taxon>Bacillota</taxon>
        <taxon>Bacilli</taxon>
        <taxon>Bacillales</taxon>
        <taxon>Bacillaceae</taxon>
        <taxon>Metabacillus</taxon>
    </lineage>
</organism>
<proteinExistence type="inferred from homology"/>
<dbReference type="Proteomes" id="UP001368328">
    <property type="component" value="Chromosome"/>
</dbReference>
<evidence type="ECO:0000313" key="4">
    <source>
        <dbReference type="Proteomes" id="UP001368328"/>
    </source>
</evidence>
<dbReference type="Gene3D" id="3.40.50.720">
    <property type="entry name" value="NAD(P)-binding Rossmann-like Domain"/>
    <property type="match status" value="1"/>
</dbReference>
<evidence type="ECO:0000256" key="2">
    <source>
        <dbReference type="ARBA" id="ARBA00023002"/>
    </source>
</evidence>
<dbReference type="NCBIfam" id="NF009466">
    <property type="entry name" value="PRK12826.1-2"/>
    <property type="match status" value="1"/>
</dbReference>
<dbReference type="PANTHER" id="PTHR42760:SF133">
    <property type="entry name" value="3-OXOACYL-[ACYL-CARRIER-PROTEIN] REDUCTASE"/>
    <property type="match status" value="1"/>
</dbReference>
<dbReference type="PANTHER" id="PTHR42760">
    <property type="entry name" value="SHORT-CHAIN DEHYDROGENASES/REDUCTASES FAMILY MEMBER"/>
    <property type="match status" value="1"/>
</dbReference>
<protein>
    <submittedName>
        <fullName evidence="3">SDR family NAD(P)-dependent oxidoreductase</fullName>
    </submittedName>
</protein>
<evidence type="ECO:0000256" key="1">
    <source>
        <dbReference type="ARBA" id="ARBA00006484"/>
    </source>
</evidence>
<dbReference type="SUPFAM" id="SSF51735">
    <property type="entry name" value="NAD(P)-binding Rossmann-fold domains"/>
    <property type="match status" value="1"/>
</dbReference>
<dbReference type="PROSITE" id="PS00061">
    <property type="entry name" value="ADH_SHORT"/>
    <property type="match status" value="1"/>
</dbReference>
<comment type="similarity">
    <text evidence="1">Belongs to the short-chain dehydrogenases/reductases (SDR) family.</text>
</comment>
<dbReference type="RefSeq" id="WP_338786213.1">
    <property type="nucleotide sequence ID" value="NZ_CP147403.1"/>
</dbReference>
<dbReference type="EMBL" id="CP147403">
    <property type="protein sequence ID" value="WXB86938.1"/>
    <property type="molecule type" value="Genomic_DNA"/>
</dbReference>
<keyword evidence="4" id="KW-1185">Reference proteome</keyword>
<sequence>MDSFKGQVIWITGSSIGIGRAAALEFSENGADVIVHANHNIDKAQSLIDEIQSKGRRAFLVHGDVSNKEHVESMVQQINQEFGKINVLVNNAGALIQRARLEDLDEELWDQIMDVNLKSVYLVRKAVIPLMKKQGKGRIINITSIAAKNGGGVGSIAYAASKGGVSTLTKGLAKDLIEYNILVNAIAPGVISTPFHDKYSTLEQRAKMVEQIPMGREGTPEETVGSILFLASKHANYITGEIIEVNGGQLMS</sequence>
<dbReference type="NCBIfam" id="NF005559">
    <property type="entry name" value="PRK07231.1"/>
    <property type="match status" value="1"/>
</dbReference>
<dbReference type="InterPro" id="IPR036291">
    <property type="entry name" value="NAD(P)-bd_dom_sf"/>
</dbReference>